<dbReference type="AlphaFoldDB" id="A0AAW2XGL2"/>
<dbReference type="PANTHER" id="PTHR33983">
    <property type="entry name" value="OS07G0185900 PROTEIN"/>
    <property type="match status" value="1"/>
</dbReference>
<accession>A0AAW2XGL2</accession>
<dbReference type="EMBL" id="JACGWN010000004">
    <property type="protein sequence ID" value="KAL0453103.1"/>
    <property type="molecule type" value="Genomic_DNA"/>
</dbReference>
<comment type="caution">
    <text evidence="1">The sequence shown here is derived from an EMBL/GenBank/DDBJ whole genome shotgun (WGS) entry which is preliminary data.</text>
</comment>
<name>A0AAW2XGL2_9LAMI</name>
<sequence>MRKVQYYVEMVGVGVRIVARFHSLCPQTARRYYHPPSAADHDASTTTRQPEGFQESLSLMLMMGLNITTNSSSFHDAEYVVYSLL</sequence>
<proteinExistence type="predicted"/>
<dbReference type="PANTHER" id="PTHR33983:SF1">
    <property type="entry name" value="OS07G0185900 PROTEIN"/>
    <property type="match status" value="1"/>
</dbReference>
<organism evidence="1">
    <name type="scientific">Sesamum latifolium</name>
    <dbReference type="NCBI Taxonomy" id="2727402"/>
    <lineage>
        <taxon>Eukaryota</taxon>
        <taxon>Viridiplantae</taxon>
        <taxon>Streptophyta</taxon>
        <taxon>Embryophyta</taxon>
        <taxon>Tracheophyta</taxon>
        <taxon>Spermatophyta</taxon>
        <taxon>Magnoliopsida</taxon>
        <taxon>eudicotyledons</taxon>
        <taxon>Gunneridae</taxon>
        <taxon>Pentapetalae</taxon>
        <taxon>asterids</taxon>
        <taxon>lamiids</taxon>
        <taxon>Lamiales</taxon>
        <taxon>Pedaliaceae</taxon>
        <taxon>Sesamum</taxon>
    </lineage>
</organism>
<gene>
    <name evidence="1" type="ORF">Slati_1288400</name>
</gene>
<protein>
    <submittedName>
        <fullName evidence="1">Uncharacterized protein</fullName>
    </submittedName>
</protein>
<reference evidence="1" key="1">
    <citation type="submission" date="2020-06" db="EMBL/GenBank/DDBJ databases">
        <authorList>
            <person name="Li T."/>
            <person name="Hu X."/>
            <person name="Zhang T."/>
            <person name="Song X."/>
            <person name="Zhang H."/>
            <person name="Dai N."/>
            <person name="Sheng W."/>
            <person name="Hou X."/>
            <person name="Wei L."/>
        </authorList>
    </citation>
    <scope>NUCLEOTIDE SEQUENCE</scope>
    <source>
        <strain evidence="1">KEN1</strain>
        <tissue evidence="1">Leaf</tissue>
    </source>
</reference>
<evidence type="ECO:0000313" key="1">
    <source>
        <dbReference type="EMBL" id="KAL0453103.1"/>
    </source>
</evidence>
<reference evidence="1" key="2">
    <citation type="journal article" date="2024" name="Plant">
        <title>Genomic evolution and insights into agronomic trait innovations of Sesamum species.</title>
        <authorList>
            <person name="Miao H."/>
            <person name="Wang L."/>
            <person name="Qu L."/>
            <person name="Liu H."/>
            <person name="Sun Y."/>
            <person name="Le M."/>
            <person name="Wang Q."/>
            <person name="Wei S."/>
            <person name="Zheng Y."/>
            <person name="Lin W."/>
            <person name="Duan Y."/>
            <person name="Cao H."/>
            <person name="Xiong S."/>
            <person name="Wang X."/>
            <person name="Wei L."/>
            <person name="Li C."/>
            <person name="Ma Q."/>
            <person name="Ju M."/>
            <person name="Zhao R."/>
            <person name="Li G."/>
            <person name="Mu C."/>
            <person name="Tian Q."/>
            <person name="Mei H."/>
            <person name="Zhang T."/>
            <person name="Gao T."/>
            <person name="Zhang H."/>
        </authorList>
    </citation>
    <scope>NUCLEOTIDE SEQUENCE</scope>
    <source>
        <strain evidence="1">KEN1</strain>
    </source>
</reference>